<dbReference type="Gene3D" id="1.10.510.10">
    <property type="entry name" value="Transferase(Phosphotransferase) domain 1"/>
    <property type="match status" value="1"/>
</dbReference>
<accession>A0A8H7P0Y5</accession>
<evidence type="ECO:0000313" key="5">
    <source>
        <dbReference type="Proteomes" id="UP000639403"/>
    </source>
</evidence>
<dbReference type="SUPFAM" id="SSF56112">
    <property type="entry name" value="Protein kinase-like (PK-like)"/>
    <property type="match status" value="1"/>
</dbReference>
<proteinExistence type="predicted"/>
<sequence>MSIYATDDDAAPRQYSEEMFKLSPDLGSRHRIYLACALQPTTANDPTSPHRPHIDGVVRFSPPMSSSAPDDLENEPLGRIEYDKIETFGRLKLQLVDDNLVHQCRLAFDRDDRVAESKMELKTLVASANVLSLDKLEDQQCRSLLNSGEWELEMYPHLRTLFDFITSFSSATCLRRLVETPGPLQDDDNSRTLGFPKAVPDFSLLNEASLQAKASEQPHLWSDTHAFCVVKPSNKQSPKPGDPSDVVSLITLQSSQYARLYACSRPFRLFAVCLFIFGSGFCVGIFDRGGLMLFPIYDMWEHTDVFIRVIRSLTSVVTDVDLGQDPTVRPLPNDIACAVLEQSEPPAHTSYLVEPIGDNERVWCTVGPPVWSSLSLFGRGTWVWYVREYDANGRCLKGAKMIMKTAWRQGNRSPESIIHRSIKVSHCGLAKLLVGADVEYRVAGQRPERISVQSLRSGQNDVNAGSPVLHRLVLSTVGRPLWEYDSELELLLGVRAALDAHEFLCEQGIVHRDISPSIILLRDTKYDPDSEPDGGEGLLVDLEFAGPSDVVTATESVGESQQTYAKWIHRGALLTGNIQFMALDVLRAIKNGNAGIEHTASRDVESFIWVLGYCVLCKLVNMLKDKVPRTDPGREAEEEAFHDAFGHNNVRSVLISRRACMPLVWLTGGSSKPEQMLGPIRENISVAMAALFGNLRNLLSRETFYPVLAAKMRGSGLAAEDPPITHAVLREMLDTTIKHIRTRATHARSRRRQDSRANIGQSDSERNGGGDANIIGPQRTSLLVAVRCCEHIAGELVAP</sequence>
<dbReference type="Pfam" id="PF17667">
    <property type="entry name" value="Pkinase_fungal"/>
    <property type="match status" value="1"/>
</dbReference>
<dbReference type="InterPro" id="IPR011009">
    <property type="entry name" value="Kinase-like_dom_sf"/>
</dbReference>
<evidence type="ECO:0000313" key="4">
    <source>
        <dbReference type="EMBL" id="KAF9812852.1"/>
    </source>
</evidence>
<dbReference type="AlphaFoldDB" id="A0A8H7P0Y5"/>
<dbReference type="EMBL" id="JADOXO010000120">
    <property type="protein sequence ID" value="KAF9812852.1"/>
    <property type="molecule type" value="Genomic_DNA"/>
</dbReference>
<feature type="compositionally biased region" description="Basic residues" evidence="1">
    <location>
        <begin position="741"/>
        <end position="753"/>
    </location>
</feature>
<dbReference type="InterPro" id="IPR000719">
    <property type="entry name" value="Prot_kinase_dom"/>
</dbReference>
<dbReference type="PANTHER" id="PTHR38248:SF2">
    <property type="entry name" value="FUNK1 11"/>
    <property type="match status" value="1"/>
</dbReference>
<evidence type="ECO:0000259" key="3">
    <source>
        <dbReference type="PROSITE" id="PS50011"/>
    </source>
</evidence>
<organism evidence="4 5">
    <name type="scientific">Rhodonia placenta</name>
    <dbReference type="NCBI Taxonomy" id="104341"/>
    <lineage>
        <taxon>Eukaryota</taxon>
        <taxon>Fungi</taxon>
        <taxon>Dikarya</taxon>
        <taxon>Basidiomycota</taxon>
        <taxon>Agaricomycotina</taxon>
        <taxon>Agaricomycetes</taxon>
        <taxon>Polyporales</taxon>
        <taxon>Adustoporiaceae</taxon>
        <taxon>Rhodonia</taxon>
    </lineage>
</organism>
<dbReference type="GO" id="GO:0004672">
    <property type="term" value="F:protein kinase activity"/>
    <property type="evidence" value="ECO:0007669"/>
    <property type="project" value="InterPro"/>
</dbReference>
<protein>
    <recommendedName>
        <fullName evidence="3">Protein kinase domain-containing protein</fullName>
    </recommendedName>
</protein>
<dbReference type="GO" id="GO:0005524">
    <property type="term" value="F:ATP binding"/>
    <property type="evidence" value="ECO:0007669"/>
    <property type="project" value="InterPro"/>
</dbReference>
<keyword evidence="2" id="KW-1133">Transmembrane helix</keyword>
<feature type="region of interest" description="Disordered" evidence="1">
    <location>
        <begin position="741"/>
        <end position="773"/>
    </location>
</feature>
<evidence type="ECO:0000256" key="2">
    <source>
        <dbReference type="SAM" id="Phobius"/>
    </source>
</evidence>
<feature type="domain" description="Protein kinase" evidence="3">
    <location>
        <begin position="371"/>
        <end position="729"/>
    </location>
</feature>
<evidence type="ECO:0000256" key="1">
    <source>
        <dbReference type="SAM" id="MobiDB-lite"/>
    </source>
</evidence>
<gene>
    <name evidence="4" type="ORF">IEO21_05952</name>
</gene>
<dbReference type="PANTHER" id="PTHR38248">
    <property type="entry name" value="FUNK1 6"/>
    <property type="match status" value="1"/>
</dbReference>
<feature type="transmembrane region" description="Helical" evidence="2">
    <location>
        <begin position="267"/>
        <end position="286"/>
    </location>
</feature>
<dbReference type="Proteomes" id="UP000639403">
    <property type="component" value="Unassembled WGS sequence"/>
</dbReference>
<name>A0A8H7P0Y5_9APHY</name>
<comment type="caution">
    <text evidence="4">The sequence shown here is derived from an EMBL/GenBank/DDBJ whole genome shotgun (WGS) entry which is preliminary data.</text>
</comment>
<dbReference type="PROSITE" id="PS50011">
    <property type="entry name" value="PROTEIN_KINASE_DOM"/>
    <property type="match status" value="1"/>
</dbReference>
<reference evidence="4" key="2">
    <citation type="journal article" name="Front. Microbiol.">
        <title>Degradative Capacity of Two Strains of Rhodonia placenta: From Phenotype to Genotype.</title>
        <authorList>
            <person name="Kolle M."/>
            <person name="Horta M.A.C."/>
            <person name="Nowrousian M."/>
            <person name="Ohm R.A."/>
            <person name="Benz J.P."/>
            <person name="Pilgard A."/>
        </authorList>
    </citation>
    <scope>NUCLEOTIDE SEQUENCE</scope>
    <source>
        <strain evidence="4">FPRL280</strain>
    </source>
</reference>
<keyword evidence="2" id="KW-0472">Membrane</keyword>
<keyword evidence="2" id="KW-0812">Transmembrane</keyword>
<reference evidence="4" key="1">
    <citation type="submission" date="2020-11" db="EMBL/GenBank/DDBJ databases">
        <authorList>
            <person name="Koelle M."/>
            <person name="Horta M.A.C."/>
            <person name="Nowrousian M."/>
            <person name="Ohm R.A."/>
            <person name="Benz P."/>
            <person name="Pilgard A."/>
        </authorList>
    </citation>
    <scope>NUCLEOTIDE SEQUENCE</scope>
    <source>
        <strain evidence="4">FPRL280</strain>
    </source>
</reference>
<dbReference type="InterPro" id="IPR040976">
    <property type="entry name" value="Pkinase_fungal"/>
</dbReference>